<gene>
    <name evidence="4" type="primary">TIMM8A</name>
</gene>
<keyword evidence="1" id="KW-1015">Disulfide bond</keyword>
<evidence type="ECO:0000259" key="2">
    <source>
        <dbReference type="Pfam" id="PF02953"/>
    </source>
</evidence>
<evidence type="ECO:0000313" key="3">
    <source>
        <dbReference type="Proteomes" id="UP001652642"/>
    </source>
</evidence>
<keyword evidence="3" id="KW-1185">Reference proteome</keyword>
<dbReference type="KEGG" id="pvt:110084947"/>
<accession>A0A6J0UM70</accession>
<dbReference type="FunCoup" id="A0A6J0UM70">
    <property type="interactions" value="466"/>
</dbReference>
<comment type="function">
    <text evidence="1">Mitochondrial intermembrane chaperone that participates in the import and insertion of some multi-pass transmembrane proteins into the mitochondrial inner membrane. Also required for the transfer of beta-barrel precursors from the TOM complex to the sorting and assembly machinery (SAM complex) of the outer membrane. Acts as a chaperone-like protein that protects the hydrophobic precursors from aggregation and guide them through the mitochondrial intermembrane space.</text>
</comment>
<dbReference type="CTD" id="1678"/>
<dbReference type="GO" id="GO:0015031">
    <property type="term" value="P:protein transport"/>
    <property type="evidence" value="ECO:0007669"/>
    <property type="project" value="UniProtKB-KW"/>
</dbReference>
<comment type="similarity">
    <text evidence="1">Belongs to the small Tim family.</text>
</comment>
<dbReference type="InterPro" id="IPR004217">
    <property type="entry name" value="Tim10-like"/>
</dbReference>
<comment type="domain">
    <text evidence="1">The twin CX3C motif contains 4 conserved Cys residues that form 2 disulfide bonds in the mitochondrial intermembrane space.</text>
</comment>
<protein>
    <recommendedName>
        <fullName evidence="1">Mitochondrial import inner membrane translocase subunit</fullName>
    </recommendedName>
</protein>
<name>A0A6J0UM70_9SAUR</name>
<keyword evidence="1" id="KW-0811">Translocation</keyword>
<dbReference type="InParanoid" id="A0A6J0UM70"/>
<dbReference type="Pfam" id="PF02953">
    <property type="entry name" value="zf-Tim10_DDP"/>
    <property type="match status" value="1"/>
</dbReference>
<comment type="subunit">
    <text evidence="1">Heterohexamer.</text>
</comment>
<feature type="domain" description="Tim10-like" evidence="2">
    <location>
        <begin position="71"/>
        <end position="132"/>
    </location>
</feature>
<keyword evidence="1" id="KW-0999">Mitochondrion inner membrane</keyword>
<dbReference type="Proteomes" id="UP001652642">
    <property type="component" value="Chromosome 11"/>
</dbReference>
<dbReference type="GeneID" id="110084947"/>
<keyword evidence="1" id="KW-0813">Transport</keyword>
<proteinExistence type="inferred from homology"/>
<dbReference type="GO" id="GO:0072655">
    <property type="term" value="P:establishment of protein localization to mitochondrion"/>
    <property type="evidence" value="ECO:0007669"/>
    <property type="project" value="UniProtKB-ARBA"/>
</dbReference>
<keyword evidence="1" id="KW-0143">Chaperone</keyword>
<dbReference type="GO" id="GO:0046872">
    <property type="term" value="F:metal ion binding"/>
    <property type="evidence" value="ECO:0007669"/>
    <property type="project" value="UniProtKB-KW"/>
</dbReference>
<comment type="subcellular location">
    <subcellularLocation>
        <location evidence="1">Mitochondrion inner membrane</location>
        <topology evidence="1">Peripheral membrane protein</topology>
        <orientation evidence="1">Intermembrane side</orientation>
    </subcellularLocation>
</comment>
<dbReference type="RefSeq" id="XP_020660360.2">
    <property type="nucleotide sequence ID" value="XM_020804701.2"/>
</dbReference>
<sequence length="146" mass="16334">MRSEAAPAALRACVEGWPGEAREGRGEPSPFTRTGARFFPVSAPFRRPGMDPSSAVGDLGAAVNDPQLQHFIEVETQKQRFQQLVHQMTELCWEKCMDKPGPKLDSRAEACFVNCVERFIDTSQFILNRLEQTQKSKSAFSENLSD</sequence>
<dbReference type="AlphaFoldDB" id="A0A6J0UM70"/>
<dbReference type="GO" id="GO:0005743">
    <property type="term" value="C:mitochondrial inner membrane"/>
    <property type="evidence" value="ECO:0007669"/>
    <property type="project" value="UniProtKB-SubCell"/>
</dbReference>
<keyword evidence="1" id="KW-0653">Protein transport</keyword>
<dbReference type="InterPro" id="IPR035427">
    <property type="entry name" value="Tim10-like_dom_sf"/>
</dbReference>
<keyword evidence="1" id="KW-0472">Membrane</keyword>
<evidence type="ECO:0000313" key="4">
    <source>
        <dbReference type="RefSeq" id="XP_020660360.2"/>
    </source>
</evidence>
<keyword evidence="1" id="KW-0496">Mitochondrion</keyword>
<dbReference type="Gene3D" id="1.10.287.810">
    <property type="entry name" value="Mitochondrial import inner membrane translocase subunit tim13 like domains"/>
    <property type="match status" value="1"/>
</dbReference>
<dbReference type="SUPFAM" id="SSF144122">
    <property type="entry name" value="Tim10-like"/>
    <property type="match status" value="1"/>
</dbReference>
<evidence type="ECO:0000256" key="1">
    <source>
        <dbReference type="RuleBase" id="RU367043"/>
    </source>
</evidence>
<organism evidence="3 4">
    <name type="scientific">Pogona vitticeps</name>
    <name type="common">central bearded dragon</name>
    <dbReference type="NCBI Taxonomy" id="103695"/>
    <lineage>
        <taxon>Eukaryota</taxon>
        <taxon>Metazoa</taxon>
        <taxon>Chordata</taxon>
        <taxon>Craniata</taxon>
        <taxon>Vertebrata</taxon>
        <taxon>Euteleostomi</taxon>
        <taxon>Lepidosauria</taxon>
        <taxon>Squamata</taxon>
        <taxon>Bifurcata</taxon>
        <taxon>Unidentata</taxon>
        <taxon>Episquamata</taxon>
        <taxon>Toxicofera</taxon>
        <taxon>Iguania</taxon>
        <taxon>Acrodonta</taxon>
        <taxon>Agamidae</taxon>
        <taxon>Amphibolurinae</taxon>
        <taxon>Pogona</taxon>
    </lineage>
</organism>
<reference evidence="4" key="1">
    <citation type="submission" date="2025-08" db="UniProtKB">
        <authorList>
            <consortium name="RefSeq"/>
        </authorList>
    </citation>
    <scope>IDENTIFICATION</scope>
</reference>
<dbReference type="OrthoDB" id="344165at2759"/>